<keyword evidence="2" id="KW-1185">Reference proteome</keyword>
<dbReference type="PANTHER" id="PTHR33789:SF11">
    <property type="entry name" value="OS05G0202300 PROTEIN"/>
    <property type="match status" value="1"/>
</dbReference>
<comment type="caution">
    <text evidence="1">The sequence shown here is derived from an EMBL/GenBank/DDBJ whole genome shotgun (WGS) entry which is preliminary data.</text>
</comment>
<dbReference type="AlphaFoldDB" id="A0AAN7RD62"/>
<dbReference type="Gene3D" id="3.30.530.20">
    <property type="match status" value="1"/>
</dbReference>
<accession>A0AAN7RD62</accession>
<dbReference type="InterPro" id="IPR019587">
    <property type="entry name" value="Polyketide_cyclase/dehydratase"/>
</dbReference>
<dbReference type="GO" id="GO:0004864">
    <property type="term" value="F:protein phosphatase inhibitor activity"/>
    <property type="evidence" value="ECO:0007669"/>
    <property type="project" value="UniProtKB-ARBA"/>
</dbReference>
<proteinExistence type="predicted"/>
<dbReference type="Proteomes" id="UP001346149">
    <property type="component" value="Unassembled WGS sequence"/>
</dbReference>
<dbReference type="CDD" id="cd07821">
    <property type="entry name" value="PYR_PYL_RCAR_like"/>
    <property type="match status" value="1"/>
</dbReference>
<dbReference type="EMBL" id="JAXQNO010000005">
    <property type="protein sequence ID" value="KAK4798677.1"/>
    <property type="molecule type" value="Genomic_DNA"/>
</dbReference>
<dbReference type="SUPFAM" id="SSF55961">
    <property type="entry name" value="Bet v1-like"/>
    <property type="match status" value="1"/>
</dbReference>
<evidence type="ECO:0000313" key="1">
    <source>
        <dbReference type="EMBL" id="KAK4798677.1"/>
    </source>
</evidence>
<name>A0AAN7RD62_TRANT</name>
<sequence>MGEENVQKLKWEGKSTAEVRSLTADEVWPLLADDYCSLHKLLPGVLDSCSWVEGSPGQPGLTRRCANTSTSRWAEERLIAIDTEEMWFTYEVTANNVGLQSYQATIRVSPSVEEGGCKIEWSFVSEPAEGWKMEDLSSYIESCVQAMALNIEVALKPQGTAC</sequence>
<gene>
    <name evidence="1" type="ORF">SAY86_031003</name>
</gene>
<protein>
    <recommendedName>
        <fullName evidence="3">Lachrymatory-factor synthase</fullName>
    </recommendedName>
</protein>
<organism evidence="1 2">
    <name type="scientific">Trapa natans</name>
    <name type="common">Water chestnut</name>
    <dbReference type="NCBI Taxonomy" id="22666"/>
    <lineage>
        <taxon>Eukaryota</taxon>
        <taxon>Viridiplantae</taxon>
        <taxon>Streptophyta</taxon>
        <taxon>Embryophyta</taxon>
        <taxon>Tracheophyta</taxon>
        <taxon>Spermatophyta</taxon>
        <taxon>Magnoliopsida</taxon>
        <taxon>eudicotyledons</taxon>
        <taxon>Gunneridae</taxon>
        <taxon>Pentapetalae</taxon>
        <taxon>rosids</taxon>
        <taxon>malvids</taxon>
        <taxon>Myrtales</taxon>
        <taxon>Lythraceae</taxon>
        <taxon>Trapa</taxon>
    </lineage>
</organism>
<dbReference type="Pfam" id="PF10604">
    <property type="entry name" value="Polyketide_cyc2"/>
    <property type="match status" value="1"/>
</dbReference>
<reference evidence="1 2" key="1">
    <citation type="journal article" date="2023" name="Hortic Res">
        <title>Pangenome of water caltrop reveals structural variations and asymmetric subgenome divergence after allopolyploidization.</title>
        <authorList>
            <person name="Zhang X."/>
            <person name="Chen Y."/>
            <person name="Wang L."/>
            <person name="Yuan Y."/>
            <person name="Fang M."/>
            <person name="Shi L."/>
            <person name="Lu R."/>
            <person name="Comes H.P."/>
            <person name="Ma Y."/>
            <person name="Chen Y."/>
            <person name="Huang G."/>
            <person name="Zhou Y."/>
            <person name="Zheng Z."/>
            <person name="Qiu Y."/>
        </authorList>
    </citation>
    <scope>NUCLEOTIDE SEQUENCE [LARGE SCALE GENOMIC DNA]</scope>
    <source>
        <strain evidence="1">F231</strain>
    </source>
</reference>
<dbReference type="InterPro" id="IPR053249">
    <property type="entry name" value="LFS"/>
</dbReference>
<dbReference type="PANTHER" id="PTHR33789">
    <property type="entry name" value="LACHRYMATORY-FACTOR SYNTHASE"/>
    <property type="match status" value="1"/>
</dbReference>
<evidence type="ECO:0000313" key="2">
    <source>
        <dbReference type="Proteomes" id="UP001346149"/>
    </source>
</evidence>
<evidence type="ECO:0008006" key="3">
    <source>
        <dbReference type="Google" id="ProtNLM"/>
    </source>
</evidence>
<dbReference type="InterPro" id="IPR023393">
    <property type="entry name" value="START-like_dom_sf"/>
</dbReference>